<accession>A0A225WNR3</accession>
<keyword evidence="2" id="KW-1185">Reference proteome</keyword>
<protein>
    <submittedName>
        <fullName evidence="1">Uncharacterized protein</fullName>
    </submittedName>
</protein>
<dbReference type="Gene3D" id="1.10.150.250">
    <property type="entry name" value="Flavinator of succinate dehydrogenase"/>
    <property type="match status" value="1"/>
</dbReference>
<reference evidence="2" key="1">
    <citation type="submission" date="2017-03" db="EMBL/GenBank/DDBJ databases">
        <title>Phytopthora megakarya and P. palmivora, two closely related causual agents of cacao black pod achieved similar genome size and gene model numbers by different mechanisms.</title>
        <authorList>
            <person name="Ali S."/>
            <person name="Shao J."/>
            <person name="Larry D.J."/>
            <person name="Kronmiller B."/>
            <person name="Shen D."/>
            <person name="Strem M.D."/>
            <person name="Melnick R.L."/>
            <person name="Guiltinan M.J."/>
            <person name="Tyler B.M."/>
            <person name="Meinhardt L.W."/>
            <person name="Bailey B.A."/>
        </authorList>
    </citation>
    <scope>NUCLEOTIDE SEQUENCE [LARGE SCALE GENOMIC DNA]</scope>
    <source>
        <strain evidence="2">zdho120</strain>
    </source>
</reference>
<comment type="caution">
    <text evidence="1">The sequence shown here is derived from an EMBL/GenBank/DDBJ whole genome shotgun (WGS) entry which is preliminary data.</text>
</comment>
<dbReference type="Proteomes" id="UP000198211">
    <property type="component" value="Unassembled WGS sequence"/>
</dbReference>
<dbReference type="EMBL" id="NBNE01000564">
    <property type="protein sequence ID" value="OWZ18607.1"/>
    <property type="molecule type" value="Genomic_DNA"/>
</dbReference>
<dbReference type="AlphaFoldDB" id="A0A225WNR3"/>
<dbReference type="InterPro" id="IPR036714">
    <property type="entry name" value="SDH_sf"/>
</dbReference>
<evidence type="ECO:0000313" key="1">
    <source>
        <dbReference type="EMBL" id="OWZ18607.1"/>
    </source>
</evidence>
<proteinExistence type="predicted"/>
<organism evidence="1 2">
    <name type="scientific">Phytophthora megakarya</name>
    <dbReference type="NCBI Taxonomy" id="4795"/>
    <lineage>
        <taxon>Eukaryota</taxon>
        <taxon>Sar</taxon>
        <taxon>Stramenopiles</taxon>
        <taxon>Oomycota</taxon>
        <taxon>Peronosporomycetes</taxon>
        <taxon>Peronosporales</taxon>
        <taxon>Peronosporaceae</taxon>
        <taxon>Phytophthora</taxon>
    </lineage>
</organism>
<evidence type="ECO:0000313" key="2">
    <source>
        <dbReference type="Proteomes" id="UP000198211"/>
    </source>
</evidence>
<sequence length="185" mass="21050">MEAHTVRICGSYPNGCFDKFEVQLTIRRLSMECGAGQITSGYMSNEIRIEVESEEEVQVLVILNRLDEILVVKTEEEIKHVAALTTRSRTRFRVGSSKRRTKELDAGLKKHLVGNIRELTQDEAKMFTSMMMDNDVDLFELIPISSEPAAGRDKLIRLYLKLFDTLSYTTTIQAFKVAIKESVNV</sequence>
<gene>
    <name evidence="1" type="ORF">PHMEG_0007272</name>
</gene>
<name>A0A225WNR3_9STRA</name>
<dbReference type="SUPFAM" id="SSF109910">
    <property type="entry name" value="YgfY-like"/>
    <property type="match status" value="1"/>
</dbReference>